<organism evidence="2 3">
    <name type="scientific">Gigaspora rosea</name>
    <dbReference type="NCBI Taxonomy" id="44941"/>
    <lineage>
        <taxon>Eukaryota</taxon>
        <taxon>Fungi</taxon>
        <taxon>Fungi incertae sedis</taxon>
        <taxon>Mucoromycota</taxon>
        <taxon>Glomeromycotina</taxon>
        <taxon>Glomeromycetes</taxon>
        <taxon>Diversisporales</taxon>
        <taxon>Gigasporaceae</taxon>
        <taxon>Gigaspora</taxon>
    </lineage>
</organism>
<dbReference type="Proteomes" id="UP000266673">
    <property type="component" value="Unassembled WGS sequence"/>
</dbReference>
<proteinExistence type="predicted"/>
<evidence type="ECO:0000256" key="1">
    <source>
        <dbReference type="SAM" id="Coils"/>
    </source>
</evidence>
<dbReference type="AlphaFoldDB" id="A0A397UJH0"/>
<accession>A0A397UJH0</accession>
<keyword evidence="3" id="KW-1185">Reference proteome</keyword>
<dbReference type="OrthoDB" id="2409391at2759"/>
<sequence length="288" mass="33498">MVKYNYGNNENIDSLNSMNNVNKVISENLNNVEDENNDSENLPMALRKTCQNFKKIFIYKIMNKQSPPETLQSLLKYEYKAGQTQKFLDRVGMNFRWPSSMPEYLRRDAFIKIFDVDLEEDEVIEYGDEYNDDELNSVFEIMPNAIQLPVDPARLLRSKPAKMVRIRIRRPNDNNIIVTFSYDFYDILHNKKYTCVVDTGAPNTILPHHARRILGRKGWSRVVTIARGYVVQAKILLWESDPGDQVEYALVGNDVTDQLAYIYEPGNLLKFLNLEDETRLTMFLNGCS</sequence>
<protein>
    <recommendedName>
        <fullName evidence="4">Peptidase A2 domain-containing protein</fullName>
    </recommendedName>
</protein>
<comment type="caution">
    <text evidence="2">The sequence shown here is derived from an EMBL/GenBank/DDBJ whole genome shotgun (WGS) entry which is preliminary data.</text>
</comment>
<name>A0A397UJH0_9GLOM</name>
<feature type="coiled-coil region" evidence="1">
    <location>
        <begin position="15"/>
        <end position="42"/>
    </location>
</feature>
<evidence type="ECO:0000313" key="3">
    <source>
        <dbReference type="Proteomes" id="UP000266673"/>
    </source>
</evidence>
<gene>
    <name evidence="2" type="ORF">C2G38_2209088</name>
</gene>
<reference evidence="2 3" key="1">
    <citation type="submission" date="2018-06" db="EMBL/GenBank/DDBJ databases">
        <title>Comparative genomics reveals the genomic features of Rhizophagus irregularis, R. cerebriforme, R. diaphanum and Gigaspora rosea, and their symbiotic lifestyle signature.</title>
        <authorList>
            <person name="Morin E."/>
            <person name="San Clemente H."/>
            <person name="Chen E.C.H."/>
            <person name="De La Providencia I."/>
            <person name="Hainaut M."/>
            <person name="Kuo A."/>
            <person name="Kohler A."/>
            <person name="Murat C."/>
            <person name="Tang N."/>
            <person name="Roy S."/>
            <person name="Loubradou J."/>
            <person name="Henrissat B."/>
            <person name="Grigoriev I.V."/>
            <person name="Corradi N."/>
            <person name="Roux C."/>
            <person name="Martin F.M."/>
        </authorList>
    </citation>
    <scope>NUCLEOTIDE SEQUENCE [LARGE SCALE GENOMIC DNA]</scope>
    <source>
        <strain evidence="2 3">DAOM 194757</strain>
    </source>
</reference>
<dbReference type="EMBL" id="QKWP01001383">
    <property type="protein sequence ID" value="RIB09378.1"/>
    <property type="molecule type" value="Genomic_DNA"/>
</dbReference>
<keyword evidence="1" id="KW-0175">Coiled coil</keyword>
<evidence type="ECO:0000313" key="2">
    <source>
        <dbReference type="EMBL" id="RIB09378.1"/>
    </source>
</evidence>
<evidence type="ECO:0008006" key="4">
    <source>
        <dbReference type="Google" id="ProtNLM"/>
    </source>
</evidence>